<organism evidence="1 2">
    <name type="scientific">Thermomonospora curvata (strain ATCC 19995 / DSM 43183 / JCM 3096 / KCTC 9072 / NBRC 15933 / NCIMB 10081 / Henssen B9)</name>
    <dbReference type="NCBI Taxonomy" id="471852"/>
    <lineage>
        <taxon>Bacteria</taxon>
        <taxon>Bacillati</taxon>
        <taxon>Actinomycetota</taxon>
        <taxon>Actinomycetes</taxon>
        <taxon>Streptosporangiales</taxon>
        <taxon>Thermomonosporaceae</taxon>
        <taxon>Thermomonospora</taxon>
    </lineage>
</organism>
<dbReference type="RefSeq" id="WP_012855068.1">
    <property type="nucleotide sequence ID" value="NC_013510.1"/>
</dbReference>
<evidence type="ECO:0000313" key="2">
    <source>
        <dbReference type="Proteomes" id="UP000001918"/>
    </source>
</evidence>
<reference evidence="1 2" key="1">
    <citation type="journal article" date="2011" name="Stand. Genomic Sci.">
        <title>Complete genome sequence of Thermomonospora curvata type strain (B9).</title>
        <authorList>
            <person name="Chertkov O."/>
            <person name="Sikorski J."/>
            <person name="Nolan M."/>
            <person name="Lapidus A."/>
            <person name="Lucas S."/>
            <person name="Del Rio T.G."/>
            <person name="Tice H."/>
            <person name="Cheng J.F."/>
            <person name="Goodwin L."/>
            <person name="Pitluck S."/>
            <person name="Liolios K."/>
            <person name="Ivanova N."/>
            <person name="Mavromatis K."/>
            <person name="Mikhailova N."/>
            <person name="Ovchinnikova G."/>
            <person name="Pati A."/>
            <person name="Chen A."/>
            <person name="Palaniappan K."/>
            <person name="Djao O.D."/>
            <person name="Land M."/>
            <person name="Hauser L."/>
            <person name="Chang Y.J."/>
            <person name="Jeffries C.D."/>
            <person name="Brettin T."/>
            <person name="Han C."/>
            <person name="Detter J.C."/>
            <person name="Rohde M."/>
            <person name="Goker M."/>
            <person name="Woyke T."/>
            <person name="Bristow J."/>
            <person name="Eisen J.A."/>
            <person name="Markowitz V."/>
            <person name="Hugenholtz P."/>
            <person name="Klenk H.P."/>
            <person name="Kyrpides N.C."/>
        </authorList>
    </citation>
    <scope>NUCLEOTIDE SEQUENCE [LARGE SCALE GENOMIC DNA]</scope>
    <source>
        <strain evidence="2">ATCC 19995 / DSM 43183 / JCM 3096 / KCTC 9072 / NBRC 15933 / NCIMB 10081 / Henssen B9</strain>
    </source>
</reference>
<keyword evidence="2" id="KW-1185">Reference proteome</keyword>
<dbReference type="HOGENOM" id="CLU_2738710_0_0_11"/>
<dbReference type="AlphaFoldDB" id="D1A781"/>
<proteinExistence type="predicted"/>
<dbReference type="EMBL" id="CP001738">
    <property type="protein sequence ID" value="ACZ00287.1"/>
    <property type="molecule type" value="Genomic_DNA"/>
</dbReference>
<sequence length="71" mass="8343">MYFLKKRPSGTAEETILYVDRDVCPHYFNSMAGYARRLNLDCLKVREQAKYGAILMAGYYARAIDKFIRLR</sequence>
<dbReference type="Proteomes" id="UP000001918">
    <property type="component" value="Chromosome"/>
</dbReference>
<dbReference type="KEGG" id="tcu:Tcur_4767"/>
<name>D1A781_THECD</name>
<protein>
    <submittedName>
        <fullName evidence="1">Uncharacterized protein</fullName>
    </submittedName>
</protein>
<accession>D1A781</accession>
<evidence type="ECO:0000313" key="1">
    <source>
        <dbReference type="EMBL" id="ACZ00287.1"/>
    </source>
</evidence>
<gene>
    <name evidence="1" type="ordered locus">Tcur_4767</name>
</gene>